<dbReference type="Proteomes" id="UP000095658">
    <property type="component" value="Unassembled WGS sequence"/>
</dbReference>
<reference evidence="2 3" key="1">
    <citation type="submission" date="2016-06" db="EMBL/GenBank/DDBJ databases">
        <title>Domibacillus iocasae genome sequencing.</title>
        <authorList>
            <person name="Verma A."/>
            <person name="Pal Y."/>
            <person name="Ojha A.K."/>
            <person name="Krishnamurthi S."/>
        </authorList>
    </citation>
    <scope>NUCLEOTIDE SEQUENCE [LARGE SCALE GENOMIC DNA]</scope>
    <source>
        <strain evidence="2 3">DSM 29979</strain>
    </source>
</reference>
<name>A0A1E7DLB7_9BACI</name>
<sequence>MKYEIVHTNTFHYENDVDQSMNHIRLKPSMDECQRLLSYQIDVIPASMTKESFDLWGNTVESFLIPQKHNSLEVKTTSIVSIQRAPFIQRIEYSSEMKSIFHSKLFFEHYLPFLRENVYTYLSQEQIDEVLQAIGDIENPVQFSLELMSYLHSVFTYDTESTNVNTNAQEAFSLKKGVCQDYTHVMLSVLRKKGIPARYVSGYLYVGENSGFIGDSASHAWVEVMVPGIGWIGLDPTNNVEALENHIRIGTGRDYTDVSPLQGTYRGGGGQHTLDVKVSVKKLDYL</sequence>
<feature type="domain" description="Transglutaminase-like" evidence="1">
    <location>
        <begin position="171"/>
        <end position="238"/>
    </location>
</feature>
<dbReference type="InterPro" id="IPR013589">
    <property type="entry name" value="Bac_transglu_N"/>
</dbReference>
<dbReference type="PANTHER" id="PTHR33490">
    <property type="entry name" value="BLR5614 PROTEIN-RELATED"/>
    <property type="match status" value="1"/>
</dbReference>
<organism evidence="2 3">
    <name type="scientific">Domibacillus iocasae</name>
    <dbReference type="NCBI Taxonomy" id="1714016"/>
    <lineage>
        <taxon>Bacteria</taxon>
        <taxon>Bacillati</taxon>
        <taxon>Bacillota</taxon>
        <taxon>Bacilli</taxon>
        <taxon>Bacillales</taxon>
        <taxon>Bacillaceae</taxon>
        <taxon>Domibacillus</taxon>
    </lineage>
</organism>
<proteinExistence type="predicted"/>
<evidence type="ECO:0000313" key="2">
    <source>
        <dbReference type="EMBL" id="OES43843.1"/>
    </source>
</evidence>
<keyword evidence="3" id="KW-1185">Reference proteome</keyword>
<dbReference type="STRING" id="1714016.BA724_12175"/>
<dbReference type="EMBL" id="MAMP01000024">
    <property type="protein sequence ID" value="OES43843.1"/>
    <property type="molecule type" value="Genomic_DNA"/>
</dbReference>
<dbReference type="OrthoDB" id="9787782at2"/>
<dbReference type="AlphaFoldDB" id="A0A1E7DLB7"/>
<protein>
    <recommendedName>
        <fullName evidence="1">Transglutaminase-like domain-containing protein</fullName>
    </recommendedName>
</protein>
<dbReference type="SUPFAM" id="SSF54001">
    <property type="entry name" value="Cysteine proteinases"/>
    <property type="match status" value="1"/>
</dbReference>
<dbReference type="InterPro" id="IPR002931">
    <property type="entry name" value="Transglutaminase-like"/>
</dbReference>
<dbReference type="Pfam" id="PF08379">
    <property type="entry name" value="Bact_transglu_N"/>
    <property type="match status" value="1"/>
</dbReference>
<dbReference type="SMART" id="SM00460">
    <property type="entry name" value="TGc"/>
    <property type="match status" value="1"/>
</dbReference>
<dbReference type="InterPro" id="IPR038765">
    <property type="entry name" value="Papain-like_cys_pep_sf"/>
</dbReference>
<evidence type="ECO:0000259" key="1">
    <source>
        <dbReference type="SMART" id="SM00460"/>
    </source>
</evidence>
<dbReference type="Gene3D" id="3.10.620.30">
    <property type="match status" value="1"/>
</dbReference>
<dbReference type="Pfam" id="PF01841">
    <property type="entry name" value="Transglut_core"/>
    <property type="match status" value="1"/>
</dbReference>
<gene>
    <name evidence="2" type="ORF">BA724_12175</name>
</gene>
<comment type="caution">
    <text evidence="2">The sequence shown here is derived from an EMBL/GenBank/DDBJ whole genome shotgun (WGS) entry which is preliminary data.</text>
</comment>
<evidence type="ECO:0000313" key="3">
    <source>
        <dbReference type="Proteomes" id="UP000095658"/>
    </source>
</evidence>
<dbReference type="PANTHER" id="PTHR33490:SF6">
    <property type="entry name" value="SLL1049 PROTEIN"/>
    <property type="match status" value="1"/>
</dbReference>
<accession>A0A1E7DLB7</accession>
<dbReference type="RefSeq" id="WP_069939621.1">
    <property type="nucleotide sequence ID" value="NZ_MAMP01000024.1"/>
</dbReference>